<dbReference type="SUPFAM" id="SSF103473">
    <property type="entry name" value="MFS general substrate transporter"/>
    <property type="match status" value="1"/>
</dbReference>
<organism evidence="8 9">
    <name type="scientific">Cladobotryum mycophilum</name>
    <dbReference type="NCBI Taxonomy" id="491253"/>
    <lineage>
        <taxon>Eukaryota</taxon>
        <taxon>Fungi</taxon>
        <taxon>Dikarya</taxon>
        <taxon>Ascomycota</taxon>
        <taxon>Pezizomycotina</taxon>
        <taxon>Sordariomycetes</taxon>
        <taxon>Hypocreomycetidae</taxon>
        <taxon>Hypocreales</taxon>
        <taxon>Hypocreaceae</taxon>
        <taxon>Cladobotryum</taxon>
    </lineage>
</organism>
<name>A0ABR0SVG6_9HYPO</name>
<comment type="subcellular location">
    <subcellularLocation>
        <location evidence="1">Membrane</location>
        <topology evidence="1">Multi-pass membrane protein</topology>
    </subcellularLocation>
</comment>
<evidence type="ECO:0000259" key="7">
    <source>
        <dbReference type="PROSITE" id="PS50850"/>
    </source>
</evidence>
<protein>
    <submittedName>
        <fullName evidence="8">Transporter</fullName>
    </submittedName>
</protein>
<dbReference type="PROSITE" id="PS50850">
    <property type="entry name" value="MFS"/>
    <property type="match status" value="1"/>
</dbReference>
<feature type="transmembrane region" description="Helical" evidence="6">
    <location>
        <begin position="444"/>
        <end position="465"/>
    </location>
</feature>
<feature type="transmembrane region" description="Helical" evidence="6">
    <location>
        <begin position="184"/>
        <end position="205"/>
    </location>
</feature>
<keyword evidence="4 6" id="KW-1133">Transmembrane helix</keyword>
<feature type="transmembrane region" description="Helical" evidence="6">
    <location>
        <begin position="95"/>
        <end position="118"/>
    </location>
</feature>
<dbReference type="PANTHER" id="PTHR43791">
    <property type="entry name" value="PERMEASE-RELATED"/>
    <property type="match status" value="1"/>
</dbReference>
<reference evidence="8 9" key="1">
    <citation type="submission" date="2024-01" db="EMBL/GenBank/DDBJ databases">
        <title>Complete genome of Cladobotryum mycophilum ATHUM6906.</title>
        <authorList>
            <person name="Christinaki A.C."/>
            <person name="Myridakis A.I."/>
            <person name="Kouvelis V.N."/>
        </authorList>
    </citation>
    <scope>NUCLEOTIDE SEQUENCE [LARGE SCALE GENOMIC DNA]</scope>
    <source>
        <strain evidence="8 9">ATHUM6906</strain>
    </source>
</reference>
<accession>A0ABR0SVG6</accession>
<evidence type="ECO:0000256" key="3">
    <source>
        <dbReference type="ARBA" id="ARBA00022692"/>
    </source>
</evidence>
<dbReference type="Gene3D" id="1.20.1250.20">
    <property type="entry name" value="MFS general substrate transporter like domains"/>
    <property type="match status" value="2"/>
</dbReference>
<gene>
    <name evidence="8" type="ORF">PT974_04589</name>
</gene>
<keyword evidence="3 6" id="KW-0812">Transmembrane</keyword>
<feature type="transmembrane region" description="Helical" evidence="6">
    <location>
        <begin position="130"/>
        <end position="156"/>
    </location>
</feature>
<keyword evidence="2" id="KW-0813">Transport</keyword>
<feature type="transmembrane region" description="Helical" evidence="6">
    <location>
        <begin position="326"/>
        <end position="344"/>
    </location>
</feature>
<evidence type="ECO:0000313" key="9">
    <source>
        <dbReference type="Proteomes" id="UP001338125"/>
    </source>
</evidence>
<feature type="transmembrane region" description="Helical" evidence="6">
    <location>
        <begin position="57"/>
        <end position="83"/>
    </location>
</feature>
<evidence type="ECO:0000256" key="4">
    <source>
        <dbReference type="ARBA" id="ARBA00022989"/>
    </source>
</evidence>
<evidence type="ECO:0000256" key="2">
    <source>
        <dbReference type="ARBA" id="ARBA00022448"/>
    </source>
</evidence>
<evidence type="ECO:0000256" key="5">
    <source>
        <dbReference type="ARBA" id="ARBA00023136"/>
    </source>
</evidence>
<dbReference type="Proteomes" id="UP001338125">
    <property type="component" value="Unassembled WGS sequence"/>
</dbReference>
<dbReference type="InterPro" id="IPR020846">
    <property type="entry name" value="MFS_dom"/>
</dbReference>
<comment type="caution">
    <text evidence="8">The sequence shown here is derived from an EMBL/GenBank/DDBJ whole genome shotgun (WGS) entry which is preliminary data.</text>
</comment>
<feature type="transmembrane region" description="Helical" evidence="6">
    <location>
        <begin position="380"/>
        <end position="400"/>
    </location>
</feature>
<feature type="domain" description="Major facilitator superfamily (MFS) profile" evidence="7">
    <location>
        <begin position="58"/>
        <end position="470"/>
    </location>
</feature>
<keyword evidence="5 6" id="KW-0472">Membrane</keyword>
<feature type="transmembrane region" description="Helical" evidence="6">
    <location>
        <begin position="351"/>
        <end position="374"/>
    </location>
</feature>
<feature type="transmembrane region" description="Helical" evidence="6">
    <location>
        <begin position="412"/>
        <end position="432"/>
    </location>
</feature>
<dbReference type="PANTHER" id="PTHR43791:SF10">
    <property type="entry name" value="MAJOR FACILITATOR SUPERFAMILY (MFS) PROFILE DOMAIN-CONTAINING PROTEIN"/>
    <property type="match status" value="1"/>
</dbReference>
<keyword evidence="9" id="KW-1185">Reference proteome</keyword>
<evidence type="ECO:0000256" key="6">
    <source>
        <dbReference type="SAM" id="Phobius"/>
    </source>
</evidence>
<dbReference type="InterPro" id="IPR036259">
    <property type="entry name" value="MFS_trans_sf"/>
</dbReference>
<evidence type="ECO:0000313" key="8">
    <source>
        <dbReference type="EMBL" id="KAK5996161.1"/>
    </source>
</evidence>
<dbReference type="InterPro" id="IPR011701">
    <property type="entry name" value="MFS"/>
</dbReference>
<dbReference type="Pfam" id="PF07690">
    <property type="entry name" value="MFS_1"/>
    <property type="match status" value="1"/>
</dbReference>
<proteinExistence type="predicted"/>
<sequence>MCPSSTTSEHAYIAGETEPLLGSDREMNATSDQDHAGLETGPDVAVARRVLKKIDRIIIPLLFVTYMLNFMDKVILSSAAVFGLRKDCHLVGQQYSWVSSIFYFGYLIWSYPTSVLIARLPTAKYLTANTFIWGAVVALTAACTNFGSLMAVRFLLGMAEATITPAFMFLTSTWYTRDEMPTRVGIWFSGNAIGGILSSLIAFGLGHIHDDIHPWRWMYIILGVATFVWAIPMFFLLPDSISKAKFLTPEERQVAMNRIVIAGTGSTENSQWKWAQLLECLADPKTWIIFLMELIAQMPNSGTQSFSNIIISSFNFTSLQSTLINIPYSVISAGVIAGAGYLAGRYRTLNCLLIIIVVIPCVIGAAVIYCRAHVSHGVQLFAYFLLSPGPAAMPLLMSLVQSNYRGVTKKMTMTAMLFLAYCAGNIAGPQFFRQSEAPTYQTAFKTIMICYALVIVLALVLRLYLQWLNAKRAREEGFEGNAGAAGAMGNGKVPDALDGKDVAEAVTAVQLRPEDYEDVTDWQTIGFRYRL</sequence>
<dbReference type="EMBL" id="JAVFKD010000004">
    <property type="protein sequence ID" value="KAK5996161.1"/>
    <property type="molecule type" value="Genomic_DNA"/>
</dbReference>
<feature type="transmembrane region" description="Helical" evidence="6">
    <location>
        <begin position="217"/>
        <end position="237"/>
    </location>
</feature>
<evidence type="ECO:0000256" key="1">
    <source>
        <dbReference type="ARBA" id="ARBA00004141"/>
    </source>
</evidence>